<dbReference type="AlphaFoldDB" id="A0A0L6JU52"/>
<comment type="caution">
    <text evidence="5">The sequence shown here is derived from an EMBL/GenBank/DDBJ whole genome shotgun (WGS) entry which is preliminary data.</text>
</comment>
<dbReference type="InterPro" id="IPR001789">
    <property type="entry name" value="Sig_transdc_resp-reg_receiver"/>
</dbReference>
<evidence type="ECO:0000256" key="3">
    <source>
        <dbReference type="PROSITE-ProRule" id="PRU00169"/>
    </source>
</evidence>
<dbReference type="SUPFAM" id="SSF52172">
    <property type="entry name" value="CheY-like"/>
    <property type="match status" value="1"/>
</dbReference>
<feature type="domain" description="Response regulatory" evidence="4">
    <location>
        <begin position="2"/>
        <end position="115"/>
    </location>
</feature>
<name>A0A0L6JU52_9FIRM</name>
<reference evidence="6" key="1">
    <citation type="submission" date="2015-07" db="EMBL/GenBank/DDBJ databases">
        <title>Near-Complete Genome Sequence of the Cellulolytic Bacterium Bacteroides (Pseudobacteroides) cellulosolvens ATCC 35603.</title>
        <authorList>
            <person name="Dassa B."/>
            <person name="Utturkar S.M."/>
            <person name="Klingeman D.M."/>
            <person name="Hurt R.A."/>
            <person name="Keller M."/>
            <person name="Xu J."/>
            <person name="Reddy Y.H.K."/>
            <person name="Borovok I."/>
            <person name="Grinberg I.R."/>
            <person name="Lamed R."/>
            <person name="Zhivin O."/>
            <person name="Bayer E.A."/>
            <person name="Brown S.D."/>
        </authorList>
    </citation>
    <scope>NUCLEOTIDE SEQUENCE [LARGE SCALE GENOMIC DNA]</scope>
    <source>
        <strain evidence="6">DSM 2933</strain>
    </source>
</reference>
<accession>A0A0L6JU52</accession>
<dbReference type="Gene3D" id="3.40.50.2300">
    <property type="match status" value="1"/>
</dbReference>
<feature type="modified residue" description="4-aspartylphosphate" evidence="3">
    <location>
        <position position="51"/>
    </location>
</feature>
<evidence type="ECO:0000259" key="4">
    <source>
        <dbReference type="PROSITE" id="PS50110"/>
    </source>
</evidence>
<dbReference type="OrthoDB" id="9779069at2"/>
<dbReference type="RefSeq" id="WP_050753719.1">
    <property type="nucleotide sequence ID" value="NZ_JQKC01000028.1"/>
</dbReference>
<dbReference type="PANTHER" id="PTHR43228">
    <property type="entry name" value="TWO-COMPONENT RESPONSE REGULATOR"/>
    <property type="match status" value="1"/>
</dbReference>
<dbReference type="SMART" id="SM00448">
    <property type="entry name" value="REC"/>
    <property type="match status" value="1"/>
</dbReference>
<protein>
    <recommendedName>
        <fullName evidence="1">Stage 0 sporulation protein A homolog</fullName>
    </recommendedName>
</protein>
<proteinExistence type="predicted"/>
<dbReference type="Pfam" id="PF00072">
    <property type="entry name" value="Response_reg"/>
    <property type="match status" value="1"/>
</dbReference>
<dbReference type="InterPro" id="IPR011006">
    <property type="entry name" value="CheY-like_superfamily"/>
</dbReference>
<gene>
    <name evidence="5" type="ORF">Bccel_4513</name>
</gene>
<evidence type="ECO:0000256" key="1">
    <source>
        <dbReference type="ARBA" id="ARBA00018672"/>
    </source>
</evidence>
<dbReference type="InterPro" id="IPR052048">
    <property type="entry name" value="ST_Response_Regulator"/>
</dbReference>
<keyword evidence="3" id="KW-0597">Phosphoprotein</keyword>
<sequence>MKVLIADDVLFMRKLLSNQLTKFGYEVIEAENGEDAVRKCIREQPDLVFMDVVMPKMDGITATRLIKDEIKGKIIICSVISDKNKVVEAIKAGASDYIVKPVNDKRLMETINKFTCTQEE</sequence>
<dbReference type="PROSITE" id="PS50110">
    <property type="entry name" value="RESPONSE_REGULATORY"/>
    <property type="match status" value="1"/>
</dbReference>
<dbReference type="Proteomes" id="UP000036923">
    <property type="component" value="Unassembled WGS sequence"/>
</dbReference>
<evidence type="ECO:0000313" key="5">
    <source>
        <dbReference type="EMBL" id="KNY29239.1"/>
    </source>
</evidence>
<dbReference type="STRING" id="398512.Bccel_4513"/>
<dbReference type="EMBL" id="LGTC01000001">
    <property type="protein sequence ID" value="KNY29239.1"/>
    <property type="molecule type" value="Genomic_DNA"/>
</dbReference>
<organism evidence="5 6">
    <name type="scientific">Pseudobacteroides cellulosolvens ATCC 35603 = DSM 2933</name>
    <dbReference type="NCBI Taxonomy" id="398512"/>
    <lineage>
        <taxon>Bacteria</taxon>
        <taxon>Bacillati</taxon>
        <taxon>Bacillota</taxon>
        <taxon>Clostridia</taxon>
        <taxon>Eubacteriales</taxon>
        <taxon>Oscillospiraceae</taxon>
        <taxon>Pseudobacteroides</taxon>
    </lineage>
</organism>
<dbReference type="GO" id="GO:0000160">
    <property type="term" value="P:phosphorelay signal transduction system"/>
    <property type="evidence" value="ECO:0007669"/>
    <property type="project" value="InterPro"/>
</dbReference>
<keyword evidence="6" id="KW-1185">Reference proteome</keyword>
<evidence type="ECO:0000313" key="6">
    <source>
        <dbReference type="Proteomes" id="UP000036923"/>
    </source>
</evidence>
<dbReference type="eggNOG" id="COG2201">
    <property type="taxonomic scope" value="Bacteria"/>
</dbReference>
<dbReference type="PANTHER" id="PTHR43228:SF1">
    <property type="entry name" value="TWO-COMPONENT RESPONSE REGULATOR ARR22"/>
    <property type="match status" value="1"/>
</dbReference>
<evidence type="ECO:0000256" key="2">
    <source>
        <dbReference type="ARBA" id="ARBA00024867"/>
    </source>
</evidence>
<comment type="function">
    <text evidence="2">May play the central regulatory role in sporulation. It may be an element of the effector pathway responsible for the activation of sporulation genes in response to nutritional stress. Spo0A may act in concert with spo0H (a sigma factor) to control the expression of some genes that are critical to the sporulation process.</text>
</comment>